<dbReference type="GO" id="GO:0005524">
    <property type="term" value="F:ATP binding"/>
    <property type="evidence" value="ECO:0007669"/>
    <property type="project" value="InterPro"/>
</dbReference>
<feature type="transmembrane region" description="Helical" evidence="11">
    <location>
        <begin position="142"/>
        <end position="158"/>
    </location>
</feature>
<feature type="domain" description="Pyruvate phosphate dikinase AMP/ATP-binding" evidence="13">
    <location>
        <begin position="263"/>
        <end position="458"/>
    </location>
</feature>
<evidence type="ECO:0000256" key="7">
    <source>
        <dbReference type="ARBA" id="ARBA00023136"/>
    </source>
</evidence>
<feature type="transmembrane region" description="Helical" evidence="11">
    <location>
        <begin position="111"/>
        <end position="135"/>
    </location>
</feature>
<keyword evidence="1" id="KW-1003">Cell membrane</keyword>
<dbReference type="InterPro" id="IPR003811">
    <property type="entry name" value="G3P_acylTferase_PlsY"/>
</dbReference>
<keyword evidence="4 11" id="KW-0812">Transmembrane</keyword>
<keyword evidence="3" id="KW-0808">Transferase</keyword>
<evidence type="ECO:0000256" key="9">
    <source>
        <dbReference type="ARBA" id="ARBA00023264"/>
    </source>
</evidence>
<proteinExistence type="predicted"/>
<evidence type="ECO:0000256" key="3">
    <source>
        <dbReference type="ARBA" id="ARBA00022679"/>
    </source>
</evidence>
<dbReference type="SUPFAM" id="SSF56059">
    <property type="entry name" value="Glutathione synthetase ATP-binding domain-like"/>
    <property type="match status" value="1"/>
</dbReference>
<feature type="transmembrane region" description="Helical" evidence="11">
    <location>
        <begin position="43"/>
        <end position="66"/>
    </location>
</feature>
<organism evidence="14 15">
    <name type="scientific">Leptolyngbya foveolarum</name>
    <dbReference type="NCBI Taxonomy" id="47253"/>
    <lineage>
        <taxon>Bacteria</taxon>
        <taxon>Bacillati</taxon>
        <taxon>Cyanobacteriota</taxon>
        <taxon>Cyanophyceae</taxon>
        <taxon>Leptolyngbyales</taxon>
        <taxon>Leptolyngbyaceae</taxon>
        <taxon>Leptolyngbya group</taxon>
        <taxon>Leptolyngbya</taxon>
    </lineage>
</organism>
<dbReference type="InterPro" id="IPR051549">
    <property type="entry name" value="PEP_Utilizing_Enz"/>
</dbReference>
<evidence type="ECO:0000313" key="15">
    <source>
        <dbReference type="Proteomes" id="UP000249354"/>
    </source>
</evidence>
<evidence type="ECO:0000256" key="4">
    <source>
        <dbReference type="ARBA" id="ARBA00022692"/>
    </source>
</evidence>
<sequence length="1010" mass="109631">MDQVFGALLIFTLVPGLGALPLSGWIVRLFSGQQLSQVGTGNVGVSAAFYHGGTVAGIFAVVAEALKGIAAVLIARYFFGSDAIWPVFSLIFLVMGRYWGSQGAGTTNVAWGFFVYDPLVAGLVFLVSFIGFTVLRMREQGRLFVLVLMPLLTALIHPTDGGRVLAVACLSGLVFWIYQKIPDDLELPAMKSTGESRRMFRFFQGDRALKSLATVLDPSEVGAKAATLSQLEAWGYPVAPGYVLPAGDDPTALIRVVSPSATSPVVVRSSAVGEDSLTSSAAGQYVSVTEVNSPAALDQAITVCLNAYNSTSARSYRESRDLPDGKMTVLVQPHIFGTFSGVAFSRDPVAHMGDQVVVEALPGDASRVVSGQVTPERYQVSVDDAIAPNTNDKNSWQLPQDLALNVQGSGKTPKALIAQVAYLTRHLERSFHGIPQDVEWTFDGEQLWVLQSRPVTTLVPIWTRKIAAEVIPGVIRPLTWSINRPLTCGVWGRLFTSVLGDRADGLDFTQTATLHYSRAYFNATLLGDLFSRMGLPPDSLEFLTRGAKFNRPPLATTARNLPGLWRLLRQEMKLPKKFAAAQRTEFSPIQAQWEAQPLADLDEPEIIERIKAVMSTLEEATYYNILAPLSLALRQALFGVDLALLDNGKSPEVMALVELKEMADGMRSLIPELDLDDSTYRNTSPGSGASLFAALSEHPDGHPVFDQLEQFLNKYGYLSATATDIAVPTWRESPQPVKELLTQFLLQPPTSTTTPANKPANKPNSPSNTRFPLAKLRQRQVQARLDLKGQVAEVYNRLLATLRSCFVELESRWLTQGHLQKQGDIFFLTWPEIQDQVAQTSAAPVDTTALEKAANHLKLKVELAAGHWQAAGNHRAPYLVYGQPTAVPTAPSPMLASETLKGIGASAGRIEGTIQVLENLSDTSMTIDRQTILVVPYTDAGWSPLLARIGGLISEVGGQLSHGAIVAREYGIPAVMDVTDATHRLATGQRVRIDGQQGTIEVIDEVIDPA</sequence>
<dbReference type="Pfam" id="PF02660">
    <property type="entry name" value="G3P_acyltransf"/>
    <property type="match status" value="1"/>
</dbReference>
<keyword evidence="14" id="KW-0418">Kinase</keyword>
<keyword evidence="5 11" id="KW-1133">Transmembrane helix</keyword>
<dbReference type="GO" id="GO:0043772">
    <property type="term" value="F:acyl-phosphate glycerol-3-phosphate acyltransferase activity"/>
    <property type="evidence" value="ECO:0007669"/>
    <property type="project" value="InterPro"/>
</dbReference>
<evidence type="ECO:0000256" key="1">
    <source>
        <dbReference type="ARBA" id="ARBA00022475"/>
    </source>
</evidence>
<dbReference type="AlphaFoldDB" id="A0A2W4TSH7"/>
<dbReference type="InterPro" id="IPR013815">
    <property type="entry name" value="ATP_grasp_subdomain_1"/>
</dbReference>
<dbReference type="PANTHER" id="PTHR43615">
    <property type="entry name" value="PHOSPHOENOLPYRUVATE SYNTHASE-RELATED"/>
    <property type="match status" value="1"/>
</dbReference>
<dbReference type="Gene3D" id="3.50.30.10">
    <property type="entry name" value="Phosphohistidine domain"/>
    <property type="match status" value="1"/>
</dbReference>
<dbReference type="GO" id="GO:0005886">
    <property type="term" value="C:plasma membrane"/>
    <property type="evidence" value="ECO:0007669"/>
    <property type="project" value="InterPro"/>
</dbReference>
<gene>
    <name evidence="14" type="ORF">DCF25_18835</name>
</gene>
<evidence type="ECO:0000256" key="6">
    <source>
        <dbReference type="ARBA" id="ARBA00023098"/>
    </source>
</evidence>
<comment type="caution">
    <text evidence="14">The sequence shown here is derived from an EMBL/GenBank/DDBJ whole genome shotgun (WGS) entry which is preliminary data.</text>
</comment>
<feature type="domain" description="PEP-utilising enzyme mobile" evidence="12">
    <location>
        <begin position="928"/>
        <end position="998"/>
    </location>
</feature>
<evidence type="ECO:0000256" key="8">
    <source>
        <dbReference type="ARBA" id="ARBA00023209"/>
    </source>
</evidence>
<evidence type="ECO:0000256" key="10">
    <source>
        <dbReference type="SAM" id="MobiDB-lite"/>
    </source>
</evidence>
<evidence type="ECO:0000259" key="13">
    <source>
        <dbReference type="Pfam" id="PF01326"/>
    </source>
</evidence>
<evidence type="ECO:0000256" key="5">
    <source>
        <dbReference type="ARBA" id="ARBA00022989"/>
    </source>
</evidence>
<dbReference type="InterPro" id="IPR008279">
    <property type="entry name" value="PEP-util_enz_mobile_dom"/>
</dbReference>
<reference evidence="15" key="1">
    <citation type="submission" date="2018-04" db="EMBL/GenBank/DDBJ databases">
        <authorList>
            <person name="Cornet L."/>
        </authorList>
    </citation>
    <scope>NUCLEOTIDE SEQUENCE [LARGE SCALE GENOMIC DNA]</scope>
</reference>
<keyword evidence="6" id="KW-0443">Lipid metabolism</keyword>
<dbReference type="Gene3D" id="3.30.470.20">
    <property type="entry name" value="ATP-grasp fold, B domain"/>
    <property type="match status" value="1"/>
</dbReference>
<dbReference type="GO" id="GO:0016301">
    <property type="term" value="F:kinase activity"/>
    <property type="evidence" value="ECO:0007669"/>
    <property type="project" value="UniProtKB-KW"/>
</dbReference>
<keyword evidence="8" id="KW-0594">Phospholipid biosynthesis</keyword>
<feature type="region of interest" description="Disordered" evidence="10">
    <location>
        <begin position="748"/>
        <end position="770"/>
    </location>
</feature>
<feature type="compositionally biased region" description="Low complexity" evidence="10">
    <location>
        <begin position="752"/>
        <end position="769"/>
    </location>
</feature>
<dbReference type="PANTHER" id="PTHR43615:SF1">
    <property type="entry name" value="PPDK_N DOMAIN-CONTAINING PROTEIN"/>
    <property type="match status" value="1"/>
</dbReference>
<dbReference type="SMART" id="SM01207">
    <property type="entry name" value="G3P_acyltransf"/>
    <property type="match status" value="1"/>
</dbReference>
<dbReference type="Proteomes" id="UP000249354">
    <property type="component" value="Unassembled WGS sequence"/>
</dbReference>
<evidence type="ECO:0000256" key="2">
    <source>
        <dbReference type="ARBA" id="ARBA00022516"/>
    </source>
</evidence>
<protein>
    <submittedName>
        <fullName evidence="14">Pyruvate phosphate dikinase PEP/pyruvate-binding protein</fullName>
    </submittedName>
</protein>
<dbReference type="SUPFAM" id="SSF52009">
    <property type="entry name" value="Phosphohistidine domain"/>
    <property type="match status" value="1"/>
</dbReference>
<reference evidence="14 15" key="2">
    <citation type="submission" date="2018-06" db="EMBL/GenBank/DDBJ databases">
        <title>Metagenomic assembly of (sub)arctic Cyanobacteria and their associated microbiome from non-axenic cultures.</title>
        <authorList>
            <person name="Baurain D."/>
        </authorList>
    </citation>
    <scope>NUCLEOTIDE SEQUENCE [LARGE SCALE GENOMIC DNA]</scope>
    <source>
        <strain evidence="14">ULC129bin1</strain>
    </source>
</reference>
<evidence type="ECO:0000313" key="14">
    <source>
        <dbReference type="EMBL" id="PZO11723.1"/>
    </source>
</evidence>
<keyword evidence="7 11" id="KW-0472">Membrane</keyword>
<keyword evidence="2" id="KW-0444">Lipid biosynthesis</keyword>
<evidence type="ECO:0000256" key="11">
    <source>
        <dbReference type="SAM" id="Phobius"/>
    </source>
</evidence>
<keyword evidence="9" id="KW-1208">Phospholipid metabolism</keyword>
<evidence type="ECO:0000259" key="12">
    <source>
        <dbReference type="Pfam" id="PF00391"/>
    </source>
</evidence>
<dbReference type="EMBL" id="QBMC01000172">
    <property type="protein sequence ID" value="PZO11723.1"/>
    <property type="molecule type" value="Genomic_DNA"/>
</dbReference>
<dbReference type="InterPro" id="IPR036637">
    <property type="entry name" value="Phosphohistidine_dom_sf"/>
</dbReference>
<dbReference type="Pfam" id="PF00391">
    <property type="entry name" value="PEP-utilizers"/>
    <property type="match status" value="1"/>
</dbReference>
<dbReference type="Pfam" id="PF01326">
    <property type="entry name" value="PPDK_N"/>
    <property type="match status" value="1"/>
</dbReference>
<dbReference type="Gene3D" id="3.30.1490.20">
    <property type="entry name" value="ATP-grasp fold, A domain"/>
    <property type="match status" value="1"/>
</dbReference>
<dbReference type="InterPro" id="IPR002192">
    <property type="entry name" value="PPDK_AMP/ATP-bd"/>
</dbReference>
<feature type="transmembrane region" description="Helical" evidence="11">
    <location>
        <begin position="78"/>
        <end position="99"/>
    </location>
</feature>
<accession>A0A2W4TSH7</accession>
<keyword evidence="14" id="KW-0670">Pyruvate</keyword>
<name>A0A2W4TSH7_9CYAN</name>
<dbReference type="GO" id="GO:0008654">
    <property type="term" value="P:phospholipid biosynthetic process"/>
    <property type="evidence" value="ECO:0007669"/>
    <property type="project" value="UniProtKB-KW"/>
</dbReference>